<evidence type="ECO:0000256" key="4">
    <source>
        <dbReference type="ARBA" id="ARBA00022679"/>
    </source>
</evidence>
<feature type="domain" description="Wax synthase" evidence="9">
    <location>
        <begin position="283"/>
        <end position="344"/>
    </location>
</feature>
<keyword evidence="7 8" id="KW-0472">Membrane</keyword>
<dbReference type="OrthoDB" id="42845at2759"/>
<dbReference type="OMA" id="HEPISVQ"/>
<dbReference type="InterPro" id="IPR032805">
    <property type="entry name" value="Wax_synthase_dom"/>
</dbReference>
<feature type="transmembrane region" description="Helical" evidence="8">
    <location>
        <begin position="152"/>
        <end position="173"/>
    </location>
</feature>
<protein>
    <recommendedName>
        <fullName evidence="9">Wax synthase domain-containing protein</fullName>
    </recommendedName>
</protein>
<proteinExistence type="inferred from homology"/>
<dbReference type="EMBL" id="AGNL01048545">
    <property type="protein sequence ID" value="EJK45400.1"/>
    <property type="molecule type" value="Genomic_DNA"/>
</dbReference>
<organism evidence="10 11">
    <name type="scientific">Thalassiosira oceanica</name>
    <name type="common">Marine diatom</name>
    <dbReference type="NCBI Taxonomy" id="159749"/>
    <lineage>
        <taxon>Eukaryota</taxon>
        <taxon>Sar</taxon>
        <taxon>Stramenopiles</taxon>
        <taxon>Ochrophyta</taxon>
        <taxon>Bacillariophyta</taxon>
        <taxon>Coscinodiscophyceae</taxon>
        <taxon>Thalassiosirophycidae</taxon>
        <taxon>Thalassiosirales</taxon>
        <taxon>Thalassiosiraceae</taxon>
        <taxon>Thalassiosira</taxon>
    </lineage>
</organism>
<dbReference type="PANTHER" id="PTHR31595">
    <property type="entry name" value="LONG-CHAIN-ALCOHOL O-FATTY-ACYLTRANSFERASE 3-RELATED"/>
    <property type="match status" value="1"/>
</dbReference>
<evidence type="ECO:0000313" key="10">
    <source>
        <dbReference type="EMBL" id="EJK45400.1"/>
    </source>
</evidence>
<evidence type="ECO:0000256" key="7">
    <source>
        <dbReference type="ARBA" id="ARBA00023136"/>
    </source>
</evidence>
<keyword evidence="5 8" id="KW-0812">Transmembrane</keyword>
<evidence type="ECO:0000256" key="5">
    <source>
        <dbReference type="ARBA" id="ARBA00022692"/>
    </source>
</evidence>
<feature type="transmembrane region" description="Helical" evidence="8">
    <location>
        <begin position="391"/>
        <end position="412"/>
    </location>
</feature>
<dbReference type="AlphaFoldDB" id="K0R0Y6"/>
<feature type="transmembrane region" description="Helical" evidence="8">
    <location>
        <begin position="357"/>
        <end position="379"/>
    </location>
</feature>
<evidence type="ECO:0000256" key="3">
    <source>
        <dbReference type="ARBA" id="ARBA00007282"/>
    </source>
</evidence>
<name>K0R0Y6_THAOC</name>
<comment type="pathway">
    <text evidence="2">Secondary metabolite biosynthesis.</text>
</comment>
<evidence type="ECO:0000256" key="2">
    <source>
        <dbReference type="ARBA" id="ARBA00005179"/>
    </source>
</evidence>
<dbReference type="GO" id="GO:0006629">
    <property type="term" value="P:lipid metabolic process"/>
    <property type="evidence" value="ECO:0007669"/>
    <property type="project" value="InterPro"/>
</dbReference>
<evidence type="ECO:0000256" key="6">
    <source>
        <dbReference type="ARBA" id="ARBA00022989"/>
    </source>
</evidence>
<gene>
    <name evidence="10" type="ORF">THAOC_35985</name>
</gene>
<dbReference type="GO" id="GO:0008374">
    <property type="term" value="F:O-acyltransferase activity"/>
    <property type="evidence" value="ECO:0007669"/>
    <property type="project" value="InterPro"/>
</dbReference>
<evidence type="ECO:0000256" key="1">
    <source>
        <dbReference type="ARBA" id="ARBA00004141"/>
    </source>
</evidence>
<accession>K0R0Y6</accession>
<dbReference type="eggNOG" id="ENOG502SFJV">
    <property type="taxonomic scope" value="Eukaryota"/>
</dbReference>
<keyword evidence="11" id="KW-1185">Reference proteome</keyword>
<keyword evidence="6 8" id="KW-1133">Transmembrane helix</keyword>
<dbReference type="InterPro" id="IPR044851">
    <property type="entry name" value="Wax_synthase"/>
</dbReference>
<feature type="transmembrane region" description="Helical" evidence="8">
    <location>
        <begin position="193"/>
        <end position="214"/>
    </location>
</feature>
<evidence type="ECO:0000259" key="9">
    <source>
        <dbReference type="Pfam" id="PF13813"/>
    </source>
</evidence>
<comment type="caution">
    <text evidence="10">The sequence shown here is derived from an EMBL/GenBank/DDBJ whole genome shotgun (WGS) entry which is preliminary data.</text>
</comment>
<feature type="transmembrane region" description="Helical" evidence="8">
    <location>
        <begin position="69"/>
        <end position="93"/>
    </location>
</feature>
<reference evidence="10 11" key="1">
    <citation type="journal article" date="2012" name="Genome Biol.">
        <title>Genome and low-iron response of an oceanic diatom adapted to chronic iron limitation.</title>
        <authorList>
            <person name="Lommer M."/>
            <person name="Specht M."/>
            <person name="Roy A.S."/>
            <person name="Kraemer L."/>
            <person name="Andreson R."/>
            <person name="Gutowska M.A."/>
            <person name="Wolf J."/>
            <person name="Bergner S.V."/>
            <person name="Schilhabel M.B."/>
            <person name="Klostermeier U.C."/>
            <person name="Beiko R.G."/>
            <person name="Rosenstiel P."/>
            <person name="Hippler M."/>
            <person name="Laroche J."/>
        </authorList>
    </citation>
    <scope>NUCLEOTIDE SEQUENCE [LARGE SCALE GENOMIC DNA]</scope>
    <source>
        <strain evidence="10 11">CCMP1005</strain>
    </source>
</reference>
<sequence>MESPTSNYCPTDPSTTSCGPLGSVGAATLLLERAAHYVSSIDTTFALPKNALIDEDHGTFRVQLPDVRALAAAGAGLSASLLVGLVMAFVMYGYLREMKPSPRKFLLGGALFLSAILVPYGIIDLLREPNTAVRLAICIPFALYQFRVLEGLFGFTPAGALGNFGVYGAYFALPFDMIFEDDRPVMATRREKIELILSWWRPVAIMILMLSTMIPFDFKPFGEQNAGEYHEPISVQDYLALGHLGNCFAIAIFFQQGLALGDVLTGGAIQLFLGYKSESCMRNPMLDSDSPSDFWGRKWNRLVHAVLKRGIYKPFRRYTGSPAASQLAVFVASGLFHEWLVHACFLYKRPGVDTSRVLLWSNTAFFVWNFGVVMCERLVVGTRLVRFLSSITPRAVVPLVIVMCSLPMAHWFGGPYMYGGFLEDYAKFVPMIVKI</sequence>
<comment type="subcellular location">
    <subcellularLocation>
        <location evidence="1">Membrane</location>
        <topology evidence="1">Multi-pass membrane protein</topology>
    </subcellularLocation>
</comment>
<feature type="transmembrane region" description="Helical" evidence="8">
    <location>
        <begin position="318"/>
        <end position="337"/>
    </location>
</feature>
<keyword evidence="4" id="KW-0808">Transferase</keyword>
<feature type="transmembrane region" description="Helical" evidence="8">
    <location>
        <begin position="248"/>
        <end position="275"/>
    </location>
</feature>
<feature type="transmembrane region" description="Helical" evidence="8">
    <location>
        <begin position="105"/>
        <end position="123"/>
    </location>
</feature>
<dbReference type="Pfam" id="PF13813">
    <property type="entry name" value="MBOAT_2"/>
    <property type="match status" value="1"/>
</dbReference>
<evidence type="ECO:0000256" key="8">
    <source>
        <dbReference type="SAM" id="Phobius"/>
    </source>
</evidence>
<comment type="similarity">
    <text evidence="3">Belongs to the wax synthase family.</text>
</comment>
<dbReference type="Proteomes" id="UP000266841">
    <property type="component" value="Unassembled WGS sequence"/>
</dbReference>
<dbReference type="GO" id="GO:0016020">
    <property type="term" value="C:membrane"/>
    <property type="evidence" value="ECO:0007669"/>
    <property type="project" value="UniProtKB-SubCell"/>
</dbReference>
<dbReference type="PANTHER" id="PTHR31595:SF57">
    <property type="entry name" value="OS04G0481900 PROTEIN"/>
    <property type="match status" value="1"/>
</dbReference>
<evidence type="ECO:0000313" key="11">
    <source>
        <dbReference type="Proteomes" id="UP000266841"/>
    </source>
</evidence>